<dbReference type="AlphaFoldDB" id="A0A9N8D5T5"/>
<dbReference type="Proteomes" id="UP001153069">
    <property type="component" value="Unassembled WGS sequence"/>
</dbReference>
<evidence type="ECO:0000313" key="3">
    <source>
        <dbReference type="Proteomes" id="UP001153069"/>
    </source>
</evidence>
<evidence type="ECO:0000313" key="2">
    <source>
        <dbReference type="EMBL" id="CAB9496644.1"/>
    </source>
</evidence>
<protein>
    <submittedName>
        <fullName evidence="2">Uncharacterized protein</fullName>
    </submittedName>
</protein>
<proteinExistence type="predicted"/>
<keyword evidence="3" id="KW-1185">Reference proteome</keyword>
<feature type="region of interest" description="Disordered" evidence="1">
    <location>
        <begin position="1"/>
        <end position="55"/>
    </location>
</feature>
<feature type="compositionally biased region" description="Polar residues" evidence="1">
    <location>
        <begin position="126"/>
        <end position="138"/>
    </location>
</feature>
<evidence type="ECO:0000256" key="1">
    <source>
        <dbReference type="SAM" id="MobiDB-lite"/>
    </source>
</evidence>
<accession>A0A9N8D5T5</accession>
<comment type="caution">
    <text evidence="2">The sequence shown here is derived from an EMBL/GenBank/DDBJ whole genome shotgun (WGS) entry which is preliminary data.</text>
</comment>
<feature type="region of interest" description="Disordered" evidence="1">
    <location>
        <begin position="75"/>
        <end position="141"/>
    </location>
</feature>
<sequence>MTKTTTNEDGTGGDGQDTQEPPRAGMEDNTSNDARDGDVDADIESQTQTSVEIYAVPGMAGKQLILQEEDMHKQMMARLQQQQEQSEPCPPIPTSMPRPTTALEENRRHAQASSHLNHSKVKIETATHNPVTHPTQEQITKEAELESTQFLETKKKNDELQPVNASITGTSNVDTSDTSNHDGIQQEMLIGAVAIGGSGLQEHRETSSSVKASQDGTQNLNDLAGLVEANLVDPMSVPQAVAVHANGRAVPWTRQDCFSSSLWLGL</sequence>
<organism evidence="2 3">
    <name type="scientific">Seminavis robusta</name>
    <dbReference type="NCBI Taxonomy" id="568900"/>
    <lineage>
        <taxon>Eukaryota</taxon>
        <taxon>Sar</taxon>
        <taxon>Stramenopiles</taxon>
        <taxon>Ochrophyta</taxon>
        <taxon>Bacillariophyta</taxon>
        <taxon>Bacillariophyceae</taxon>
        <taxon>Bacillariophycidae</taxon>
        <taxon>Naviculales</taxon>
        <taxon>Naviculaceae</taxon>
        <taxon>Seminavis</taxon>
    </lineage>
</organism>
<name>A0A9N8D5T5_9STRA</name>
<reference evidence="2" key="1">
    <citation type="submission" date="2020-06" db="EMBL/GenBank/DDBJ databases">
        <authorList>
            <consortium name="Plant Systems Biology data submission"/>
        </authorList>
    </citation>
    <scope>NUCLEOTIDE SEQUENCE</scope>
    <source>
        <strain evidence="2">D6</strain>
    </source>
</reference>
<gene>
    <name evidence="2" type="ORF">SEMRO_7_G006140.1</name>
</gene>
<dbReference type="EMBL" id="CAICTM010000007">
    <property type="protein sequence ID" value="CAB9496644.1"/>
    <property type="molecule type" value="Genomic_DNA"/>
</dbReference>